<dbReference type="InterPro" id="IPR007817">
    <property type="entry name" value="Isocyanide_synthase_DIT1"/>
</dbReference>
<dbReference type="Proteomes" id="UP000030762">
    <property type="component" value="Unassembled WGS sequence"/>
</dbReference>
<keyword evidence="2" id="KW-1185">Reference proteome</keyword>
<proteinExistence type="predicted"/>
<evidence type="ECO:0000313" key="1">
    <source>
        <dbReference type="EMBL" id="EQC36582.1"/>
    </source>
</evidence>
<dbReference type="OMA" id="PTRDDWL"/>
<evidence type="ECO:0008006" key="3">
    <source>
        <dbReference type="Google" id="ProtNLM"/>
    </source>
</evidence>
<dbReference type="RefSeq" id="XP_008610003.1">
    <property type="nucleotide sequence ID" value="XM_008611781.1"/>
</dbReference>
<dbReference type="GeneID" id="19946753"/>
<dbReference type="eggNOG" id="ENOG502QRI9">
    <property type="taxonomic scope" value="Eukaryota"/>
</dbReference>
<dbReference type="AlphaFoldDB" id="T0S1N5"/>
<dbReference type="InParanoid" id="T0S1N5"/>
<dbReference type="EMBL" id="JH767147">
    <property type="protein sequence ID" value="EQC36582.1"/>
    <property type="molecule type" value="Genomic_DNA"/>
</dbReference>
<dbReference type="VEuPathDB" id="FungiDB:SDRG_06026"/>
<dbReference type="PANTHER" id="PTHR37285:SF5">
    <property type="entry name" value="SPORE WALL MATURATION PROTEIN DIT1"/>
    <property type="match status" value="1"/>
</dbReference>
<dbReference type="Pfam" id="PF05141">
    <property type="entry name" value="DIT1_PvcA"/>
    <property type="match status" value="1"/>
</dbReference>
<dbReference type="STRING" id="1156394.T0S1N5"/>
<organism evidence="1 2">
    <name type="scientific">Saprolegnia diclina (strain VS20)</name>
    <dbReference type="NCBI Taxonomy" id="1156394"/>
    <lineage>
        <taxon>Eukaryota</taxon>
        <taxon>Sar</taxon>
        <taxon>Stramenopiles</taxon>
        <taxon>Oomycota</taxon>
        <taxon>Saprolegniomycetes</taxon>
        <taxon>Saprolegniales</taxon>
        <taxon>Saprolegniaceae</taxon>
        <taxon>Saprolegnia</taxon>
    </lineage>
</organism>
<dbReference type="OrthoDB" id="10021843at2759"/>
<gene>
    <name evidence="1" type="ORF">SDRG_06026</name>
</gene>
<sequence length="332" mass="36693">MVCHMDRMAVASDASVATEPTRKTLPVDKDKVLAAVLAALTPLLHQLPGDRFETVGRFRVEDIVADAVTHQRPITFVIPAFPFKSPNVREKTLGVLPDRGEALALARLDALCAAIAPLYVHGARAVIFSDGRIFNDIIGVSLDVMDAYATALEDLAREKGLVHLAFDRLEAYTTSKDPNTELLARYGCDQLDMATLLKDDSELLATYRSFRRFLAKDMALAWASLSKSAVDKAAGVAAKCMIQRNMAFSALVDDCYPHAIRLSIHAYDNAGPKFSVALIPQLEGAIPTTPWHCVMCQDRDGSLRSRKHQDVDTNRYTLETKYGRPWQYVEKA</sequence>
<accession>T0S1N5</accession>
<dbReference type="PANTHER" id="PTHR37285">
    <property type="entry name" value="SPORE WALL MATURATION PROTEIN DIT1"/>
    <property type="match status" value="1"/>
</dbReference>
<protein>
    <recommendedName>
        <fullName evidence="3">Pyoverdine/dityrosine biosynthesis protein</fullName>
    </recommendedName>
</protein>
<reference evidence="1 2" key="1">
    <citation type="submission" date="2012-04" db="EMBL/GenBank/DDBJ databases">
        <title>The Genome Sequence of Saprolegnia declina VS20.</title>
        <authorList>
            <consortium name="The Broad Institute Genome Sequencing Platform"/>
            <person name="Russ C."/>
            <person name="Nusbaum C."/>
            <person name="Tyler B."/>
            <person name="van West P."/>
            <person name="Dieguez-Uribeondo J."/>
            <person name="de Bruijn I."/>
            <person name="Tripathy S."/>
            <person name="Jiang R."/>
            <person name="Young S.K."/>
            <person name="Zeng Q."/>
            <person name="Gargeya S."/>
            <person name="Fitzgerald M."/>
            <person name="Haas B."/>
            <person name="Abouelleil A."/>
            <person name="Alvarado L."/>
            <person name="Arachchi H.M."/>
            <person name="Berlin A."/>
            <person name="Chapman S.B."/>
            <person name="Goldberg J."/>
            <person name="Griggs A."/>
            <person name="Gujja S."/>
            <person name="Hansen M."/>
            <person name="Howarth C."/>
            <person name="Imamovic A."/>
            <person name="Larimer J."/>
            <person name="McCowen C."/>
            <person name="Montmayeur A."/>
            <person name="Murphy C."/>
            <person name="Neiman D."/>
            <person name="Pearson M."/>
            <person name="Priest M."/>
            <person name="Roberts A."/>
            <person name="Saif S."/>
            <person name="Shea T."/>
            <person name="Sisk P."/>
            <person name="Sykes S."/>
            <person name="Wortman J."/>
            <person name="Nusbaum C."/>
            <person name="Birren B."/>
        </authorList>
    </citation>
    <scope>NUCLEOTIDE SEQUENCE [LARGE SCALE GENOMIC DNA]</scope>
    <source>
        <strain evidence="1 2">VS20</strain>
    </source>
</reference>
<evidence type="ECO:0000313" key="2">
    <source>
        <dbReference type="Proteomes" id="UP000030762"/>
    </source>
</evidence>
<name>T0S1N5_SAPDV</name>